<dbReference type="GO" id="GO:0022857">
    <property type="term" value="F:transmembrane transporter activity"/>
    <property type="evidence" value="ECO:0007669"/>
    <property type="project" value="InterPro"/>
</dbReference>
<feature type="transmembrane region" description="Helical" evidence="7">
    <location>
        <begin position="408"/>
        <end position="430"/>
    </location>
</feature>
<evidence type="ECO:0000256" key="3">
    <source>
        <dbReference type="ARBA" id="ARBA00022692"/>
    </source>
</evidence>
<feature type="transmembrane region" description="Helical" evidence="7">
    <location>
        <begin position="201"/>
        <end position="221"/>
    </location>
</feature>
<dbReference type="RefSeq" id="XP_014172792.1">
    <property type="nucleotide sequence ID" value="XM_014317317.1"/>
</dbReference>
<dbReference type="PANTHER" id="PTHR23504">
    <property type="entry name" value="MAJOR FACILITATOR SUPERFAMILY DOMAIN-CONTAINING PROTEIN 10"/>
    <property type="match status" value="1"/>
</dbReference>
<dbReference type="Gene3D" id="1.20.1250.20">
    <property type="entry name" value="MFS general substrate transporter like domains"/>
    <property type="match status" value="1"/>
</dbReference>
<dbReference type="SUPFAM" id="SSF103473">
    <property type="entry name" value="MFS general substrate transporter"/>
    <property type="match status" value="1"/>
</dbReference>
<comment type="subcellular location">
    <subcellularLocation>
        <location evidence="1">Membrane</location>
        <topology evidence="1">Multi-pass membrane protein</topology>
    </subcellularLocation>
</comment>
<reference evidence="8 9" key="1">
    <citation type="journal article" date="2011" name="Proc. Natl. Acad. Sci. U.S.A.">
        <title>Genome and transcriptome analyses of the mountain pine beetle-fungal symbiont Grosmannia clavigera, a lodgepole pine pathogen.</title>
        <authorList>
            <person name="DiGuistini S."/>
            <person name="Wang Y."/>
            <person name="Liao N.Y."/>
            <person name="Taylor G."/>
            <person name="Tanguay P."/>
            <person name="Feau N."/>
            <person name="Henrissat B."/>
            <person name="Chan S.K."/>
            <person name="Hesse-Orce U."/>
            <person name="Alamouti S.M."/>
            <person name="Tsui C.K.M."/>
            <person name="Docking R.T."/>
            <person name="Levasseur A."/>
            <person name="Haridas S."/>
            <person name="Robertson G."/>
            <person name="Birol I."/>
            <person name="Holt R.A."/>
            <person name="Marra M.A."/>
            <person name="Hamelin R.C."/>
            <person name="Hirst M."/>
            <person name="Jones S.J.M."/>
            <person name="Bohlmann J."/>
            <person name="Breuil C."/>
        </authorList>
    </citation>
    <scope>NUCLEOTIDE SEQUENCE [LARGE SCALE GENOMIC DNA]</scope>
    <source>
        <strain evidence="9">kw1407 / UAMH 11150</strain>
    </source>
</reference>
<dbReference type="PANTHER" id="PTHR23504:SF6">
    <property type="entry name" value="MULTIDRUG TRANSPORTER, PUTATIVE (AFU_ORTHOLOGUE AFUA_4G08740)-RELATED"/>
    <property type="match status" value="1"/>
</dbReference>
<dbReference type="Proteomes" id="UP000007796">
    <property type="component" value="Unassembled WGS sequence"/>
</dbReference>
<feature type="compositionally biased region" description="Basic and acidic residues" evidence="6">
    <location>
        <begin position="1"/>
        <end position="12"/>
    </location>
</feature>
<keyword evidence="3 7" id="KW-0812">Transmembrane</keyword>
<evidence type="ECO:0000256" key="1">
    <source>
        <dbReference type="ARBA" id="ARBA00004141"/>
    </source>
</evidence>
<organism evidence="9">
    <name type="scientific">Grosmannia clavigera (strain kw1407 / UAMH 11150)</name>
    <name type="common">Blue stain fungus</name>
    <name type="synonym">Graphiocladiella clavigera</name>
    <dbReference type="NCBI Taxonomy" id="655863"/>
    <lineage>
        <taxon>Eukaryota</taxon>
        <taxon>Fungi</taxon>
        <taxon>Dikarya</taxon>
        <taxon>Ascomycota</taxon>
        <taxon>Pezizomycotina</taxon>
        <taxon>Sordariomycetes</taxon>
        <taxon>Sordariomycetidae</taxon>
        <taxon>Ophiostomatales</taxon>
        <taxon>Ophiostomataceae</taxon>
        <taxon>Leptographium</taxon>
    </lineage>
</organism>
<dbReference type="HOGENOM" id="CLU_001265_54_5_1"/>
<keyword evidence="2" id="KW-0813">Transport</keyword>
<dbReference type="OrthoDB" id="10262656at2759"/>
<evidence type="ECO:0000256" key="5">
    <source>
        <dbReference type="ARBA" id="ARBA00023136"/>
    </source>
</evidence>
<evidence type="ECO:0000256" key="4">
    <source>
        <dbReference type="ARBA" id="ARBA00022989"/>
    </source>
</evidence>
<dbReference type="GeneID" id="25976317"/>
<dbReference type="Pfam" id="PF07690">
    <property type="entry name" value="MFS_1"/>
    <property type="match status" value="1"/>
</dbReference>
<accession>F0XHR3</accession>
<keyword evidence="5 7" id="KW-0472">Membrane</keyword>
<feature type="region of interest" description="Disordered" evidence="6">
    <location>
        <begin position="1"/>
        <end position="68"/>
    </location>
</feature>
<sequence length="584" mass="63365">MGNSDTESRDASLDGSAGQTDSFDYGETEGLLAESSALLTNMDGDDKSSLPPPPSKSQQQQQSEVVRWRDLPHKGQLTVLTLARLSEPLVQTSLQSYMFYQLRSFDPSLPDSTIASQAGILNASFTATQFLTAMLWGQLADSPRFGRKHVLMIGLSGTMLSCLGFGFSQSFWQALFFRSLGGATNGNIGVLRTIYQSRAFLLLPMTYNIGVIIGPILGGLLCDPANSYPTLFGDNAFFLRFPYATPNLLSAFLLFAATLAVWMGLGETLDSLRGKPDYGFALRRKIVSLFRRAPTGDISYVQLATEDDAGESAALLPAASTANRPRRARYTQRLSFRRMLTKNVTLTLLAQCIFGFHLGAFNSLWFIFLSTPVYDPAKRPGPVGGRFYLQPRAPFFFSGGIGLPPAQVGLAMAILGSFGILMQLFLYPTVSGRLGTLRSWRLFLCLFPLTYFLVPYLSLVPGASPSPHAKDGPTIWLAIAAVLLLHVVARTFALPAQTILINNCTPHPSVLGTLHGLAQSTSSLTKTLGPVLCGYLYGFGLNHGIVGAVFWGLSLVAVWGFTASLAVYEGNGHEIWLEGDAEEM</sequence>
<gene>
    <name evidence="8" type="ORF">CMQ_3239</name>
</gene>
<protein>
    <submittedName>
        <fullName evidence="8">Major facilitator superfamily transporter</fullName>
    </submittedName>
</protein>
<feature type="transmembrane region" description="Helical" evidence="7">
    <location>
        <begin position="442"/>
        <end position="463"/>
    </location>
</feature>
<evidence type="ECO:0000256" key="6">
    <source>
        <dbReference type="SAM" id="MobiDB-lite"/>
    </source>
</evidence>
<evidence type="ECO:0000313" key="9">
    <source>
        <dbReference type="Proteomes" id="UP000007796"/>
    </source>
</evidence>
<feature type="transmembrane region" description="Helical" evidence="7">
    <location>
        <begin position="150"/>
        <end position="169"/>
    </location>
</feature>
<evidence type="ECO:0000256" key="2">
    <source>
        <dbReference type="ARBA" id="ARBA00022448"/>
    </source>
</evidence>
<evidence type="ECO:0000313" key="8">
    <source>
        <dbReference type="EMBL" id="EFX03310.1"/>
    </source>
</evidence>
<name>F0XHR3_GROCL</name>
<dbReference type="GO" id="GO:0016020">
    <property type="term" value="C:membrane"/>
    <property type="evidence" value="ECO:0007669"/>
    <property type="project" value="UniProtKB-SubCell"/>
</dbReference>
<evidence type="ECO:0000256" key="7">
    <source>
        <dbReference type="SAM" id="Phobius"/>
    </source>
</evidence>
<feature type="transmembrane region" description="Helical" evidence="7">
    <location>
        <begin position="344"/>
        <end position="368"/>
    </location>
</feature>
<feature type="transmembrane region" description="Helical" evidence="7">
    <location>
        <begin position="241"/>
        <end position="265"/>
    </location>
</feature>
<keyword evidence="4 7" id="KW-1133">Transmembrane helix</keyword>
<dbReference type="InterPro" id="IPR011701">
    <property type="entry name" value="MFS"/>
</dbReference>
<proteinExistence type="predicted"/>
<feature type="transmembrane region" description="Helical" evidence="7">
    <location>
        <begin position="475"/>
        <end position="493"/>
    </location>
</feature>
<dbReference type="EMBL" id="GL629769">
    <property type="protein sequence ID" value="EFX03310.1"/>
    <property type="molecule type" value="Genomic_DNA"/>
</dbReference>
<dbReference type="eggNOG" id="KOG2615">
    <property type="taxonomic scope" value="Eukaryota"/>
</dbReference>
<dbReference type="AlphaFoldDB" id="F0XHR3"/>
<keyword evidence="9" id="KW-1185">Reference proteome</keyword>
<dbReference type="InterPro" id="IPR036259">
    <property type="entry name" value="MFS_trans_sf"/>
</dbReference>
<dbReference type="InParanoid" id="F0XHR3"/>
<feature type="transmembrane region" description="Helical" evidence="7">
    <location>
        <begin position="545"/>
        <end position="568"/>
    </location>
</feature>